<evidence type="ECO:0000313" key="2">
    <source>
        <dbReference type="Proteomes" id="UP000012112"/>
    </source>
</evidence>
<dbReference type="AlphaFoldDB" id="M6VAR2"/>
<gene>
    <name evidence="1" type="ORF">LEP1GSC172_4404</name>
</gene>
<organism evidence="1 2">
    <name type="scientific">Leptospira noguchii</name>
    <dbReference type="NCBI Taxonomy" id="28182"/>
    <lineage>
        <taxon>Bacteria</taxon>
        <taxon>Pseudomonadati</taxon>
        <taxon>Spirochaetota</taxon>
        <taxon>Spirochaetia</taxon>
        <taxon>Leptospirales</taxon>
        <taxon>Leptospiraceae</taxon>
        <taxon>Leptospira</taxon>
    </lineage>
</organism>
<dbReference type="Proteomes" id="UP000012112">
    <property type="component" value="Unassembled WGS sequence"/>
</dbReference>
<accession>M6VAR2</accession>
<dbReference type="RefSeq" id="WP_002178166.1">
    <property type="nucleotide sequence ID" value="NZ_AKWD02000032.1"/>
</dbReference>
<dbReference type="EMBL" id="AKWD02000032">
    <property type="protein sequence ID" value="EMO53970.1"/>
    <property type="molecule type" value="Genomic_DNA"/>
</dbReference>
<protein>
    <submittedName>
        <fullName evidence="1">Uncharacterized protein</fullName>
    </submittedName>
</protein>
<proteinExistence type="predicted"/>
<reference evidence="1 2" key="1">
    <citation type="submission" date="2013-01" db="EMBL/GenBank/DDBJ databases">
        <authorList>
            <person name="Harkins D.M."/>
            <person name="Durkin A.S."/>
            <person name="Brinkac L.M."/>
            <person name="Haft D.H."/>
            <person name="Selengut J.D."/>
            <person name="Sanka R."/>
            <person name="DePew J."/>
            <person name="Purushe J."/>
            <person name="Matthias M.A."/>
            <person name="Vinetz J.M."/>
            <person name="Sutton G.G."/>
            <person name="Nierman W.C."/>
            <person name="Fouts D.E."/>
        </authorList>
    </citation>
    <scope>NUCLEOTIDE SEQUENCE [LARGE SCALE GENOMIC DNA]</scope>
    <source>
        <strain evidence="1 2">HAI1536</strain>
    </source>
</reference>
<sequence>MNFPDQKISEGFGEVSVHGLFLTSDIVLMSWFKSDEILKSLGDFISKARGGGSS</sequence>
<evidence type="ECO:0000313" key="1">
    <source>
        <dbReference type="EMBL" id="EMO53970.1"/>
    </source>
</evidence>
<comment type="caution">
    <text evidence="1">The sequence shown here is derived from an EMBL/GenBank/DDBJ whole genome shotgun (WGS) entry which is preliminary data.</text>
</comment>
<name>M6VAR2_9LEPT</name>